<dbReference type="RefSeq" id="WP_129423396.1">
    <property type="nucleotide sequence ID" value="NZ_SDPW01000001.1"/>
</dbReference>
<name>A0A4Q2K372_9ACTN</name>
<organism evidence="2 3">
    <name type="scientific">Senegalimassilia faecalis</name>
    <dbReference type="NCBI Taxonomy" id="2509433"/>
    <lineage>
        <taxon>Bacteria</taxon>
        <taxon>Bacillati</taxon>
        <taxon>Actinomycetota</taxon>
        <taxon>Coriobacteriia</taxon>
        <taxon>Coriobacteriales</taxon>
        <taxon>Coriobacteriaceae</taxon>
        <taxon>Senegalimassilia</taxon>
    </lineage>
</organism>
<dbReference type="AlphaFoldDB" id="A0A4Q2K372"/>
<dbReference type="PANTHER" id="PTHR37309">
    <property type="entry name" value="SLR0284 PROTEIN"/>
    <property type="match status" value="1"/>
</dbReference>
<keyword evidence="1" id="KW-0472">Membrane</keyword>
<dbReference type="Proteomes" id="UP000293345">
    <property type="component" value="Unassembled WGS sequence"/>
</dbReference>
<keyword evidence="3" id="KW-1185">Reference proteome</keyword>
<feature type="transmembrane region" description="Helical" evidence="1">
    <location>
        <begin position="7"/>
        <end position="27"/>
    </location>
</feature>
<evidence type="ECO:0000256" key="1">
    <source>
        <dbReference type="SAM" id="Phobius"/>
    </source>
</evidence>
<comment type="caution">
    <text evidence="2">The sequence shown here is derived from an EMBL/GenBank/DDBJ whole genome shotgun (WGS) entry which is preliminary data.</text>
</comment>
<feature type="transmembrane region" description="Helical" evidence="1">
    <location>
        <begin position="33"/>
        <end position="50"/>
    </location>
</feature>
<reference evidence="2 3" key="1">
    <citation type="submission" date="2019-01" db="EMBL/GenBank/DDBJ databases">
        <title>Senegalimassilia sp. nov. KGMB04484 isolated human feces.</title>
        <authorList>
            <person name="Han K.-I."/>
            <person name="Kim J.-S."/>
            <person name="Lee K.C."/>
            <person name="Suh M.K."/>
            <person name="Eom M.K."/>
            <person name="Lee J.H."/>
            <person name="Park S.-H."/>
            <person name="Kang S.W."/>
            <person name="Park J.-E."/>
            <person name="Oh B.S."/>
            <person name="Yu S.Y."/>
            <person name="Choi S.-H."/>
            <person name="Lee D.H."/>
            <person name="Yoon H."/>
            <person name="Kim B.-Y."/>
            <person name="Lee J.H."/>
            <person name="Lee J.-S."/>
        </authorList>
    </citation>
    <scope>NUCLEOTIDE SEQUENCE [LARGE SCALE GENOMIC DNA]</scope>
    <source>
        <strain evidence="2 3">KGMB04484</strain>
    </source>
</reference>
<keyword evidence="1" id="KW-0812">Transmembrane</keyword>
<evidence type="ECO:0000313" key="2">
    <source>
        <dbReference type="EMBL" id="RXZ53702.1"/>
    </source>
</evidence>
<keyword evidence="1" id="KW-1133">Transmembrane helix</keyword>
<gene>
    <name evidence="2" type="ORF">ET524_03740</name>
</gene>
<evidence type="ECO:0000313" key="3">
    <source>
        <dbReference type="Proteomes" id="UP000293345"/>
    </source>
</evidence>
<dbReference type="EMBL" id="SDPW01000001">
    <property type="protein sequence ID" value="RXZ53702.1"/>
    <property type="molecule type" value="Genomic_DNA"/>
</dbReference>
<feature type="transmembrane region" description="Helical" evidence="1">
    <location>
        <begin position="57"/>
        <end position="82"/>
    </location>
</feature>
<dbReference type="Pfam" id="PF04020">
    <property type="entry name" value="Phage_holin_4_2"/>
    <property type="match status" value="1"/>
</dbReference>
<dbReference type="InterPro" id="IPR007165">
    <property type="entry name" value="Phage_holin_4_2"/>
</dbReference>
<dbReference type="PANTHER" id="PTHR37309:SF1">
    <property type="entry name" value="SLR0284 PROTEIN"/>
    <property type="match status" value="1"/>
</dbReference>
<feature type="transmembrane region" description="Helical" evidence="1">
    <location>
        <begin position="88"/>
        <end position="114"/>
    </location>
</feature>
<proteinExistence type="predicted"/>
<sequence>MNFIVRWLVTAIAVAAAVWLVPGIAVIGATESWVAIAIISLALALIDMSVKPLLQLLSLPITCLTFGIFYLVVNTIMLYLAAWLSNEMFHIGFVIASFGSAFVAAIVISIVSAIMNGIVGDN</sequence>
<dbReference type="OrthoDB" id="9810847at2"/>
<accession>A0A4Q2K372</accession>
<protein>
    <submittedName>
        <fullName evidence="2">Phage holin family protein</fullName>
    </submittedName>
</protein>